<accession>A0A1B9P6U0</accession>
<sequence length="159" mass="18772">MNQYQEGYKLRDLKAFLKQVVGDKIAKRMDCEMGSVQLMLNPKFQGQGYDLLYQRYVAEFLFDKFPFKEYSPAVLFSNVGAWLMDNDKEREKFRELDDPEIEVVIEDESNAEVLISIEFDEAIKVTEDPNGQIYWKGKRWKIEEYDVYVANKVQVNTRA</sequence>
<organism evidence="1 2">
    <name type="scientific">Aliivibrio fischeri</name>
    <name type="common">Vibrio fischeri</name>
    <dbReference type="NCBI Taxonomy" id="668"/>
    <lineage>
        <taxon>Bacteria</taxon>
        <taxon>Pseudomonadati</taxon>
        <taxon>Pseudomonadota</taxon>
        <taxon>Gammaproteobacteria</taxon>
        <taxon>Vibrionales</taxon>
        <taxon>Vibrionaceae</taxon>
        <taxon>Aliivibrio</taxon>
    </lineage>
</organism>
<dbReference type="Proteomes" id="UP000321787">
    <property type="component" value="Unassembled WGS sequence"/>
</dbReference>
<name>A0A1B9P6U0_ALIFS</name>
<gene>
    <name evidence="1" type="ORF">AFI02nite_00540</name>
</gene>
<dbReference type="EMBL" id="BJTZ01000001">
    <property type="protein sequence ID" value="GEK12018.1"/>
    <property type="molecule type" value="Genomic_DNA"/>
</dbReference>
<dbReference type="RefSeq" id="WP_063667418.1">
    <property type="nucleotide sequence ID" value="NZ_BJTZ01000001.1"/>
</dbReference>
<protein>
    <submittedName>
        <fullName evidence="1">Uncharacterized protein</fullName>
    </submittedName>
</protein>
<dbReference type="InterPro" id="IPR009678">
    <property type="entry name" value="Phage_tail_completion_R"/>
</dbReference>
<dbReference type="Pfam" id="PF06891">
    <property type="entry name" value="P2_Phage_GpR"/>
    <property type="match status" value="1"/>
</dbReference>
<dbReference type="AlphaFoldDB" id="A0A1B9P6U0"/>
<evidence type="ECO:0000313" key="1">
    <source>
        <dbReference type="EMBL" id="GEK12018.1"/>
    </source>
</evidence>
<evidence type="ECO:0000313" key="2">
    <source>
        <dbReference type="Proteomes" id="UP000321787"/>
    </source>
</evidence>
<comment type="caution">
    <text evidence="1">The sequence shown here is derived from an EMBL/GenBank/DDBJ whole genome shotgun (WGS) entry which is preliminary data.</text>
</comment>
<reference evidence="1 2" key="1">
    <citation type="submission" date="2019-07" db="EMBL/GenBank/DDBJ databases">
        <title>Whole genome shotgun sequence of Aliivibrio fischeri NBRC 101058.</title>
        <authorList>
            <person name="Hosoyama A."/>
            <person name="Uohara A."/>
            <person name="Ohji S."/>
            <person name="Ichikawa N."/>
        </authorList>
    </citation>
    <scope>NUCLEOTIDE SEQUENCE [LARGE SCALE GENOMIC DNA]</scope>
    <source>
        <strain evidence="1 2">NBRC 101058</strain>
    </source>
</reference>
<proteinExistence type="predicted"/>